<comment type="caution">
    <text evidence="14">The sequence shown here is derived from an EMBL/GenBank/DDBJ whole genome shotgun (WGS) entry which is preliminary data.</text>
</comment>
<dbReference type="InterPro" id="IPR000644">
    <property type="entry name" value="CBS_dom"/>
</dbReference>
<name>A0A7C2TKU0_9BACT</name>
<dbReference type="Gene3D" id="3.90.1640.10">
    <property type="entry name" value="inorganic pyrophosphatase (n-terminal core)"/>
    <property type="match status" value="1"/>
</dbReference>
<dbReference type="SUPFAM" id="SSF64182">
    <property type="entry name" value="DHH phosphoesterases"/>
    <property type="match status" value="1"/>
</dbReference>
<dbReference type="InterPro" id="IPR038763">
    <property type="entry name" value="DHH_sf"/>
</dbReference>
<gene>
    <name evidence="14" type="ORF">ENN98_04665</name>
</gene>
<dbReference type="InterPro" id="IPR052390">
    <property type="entry name" value="tRNA_nt/polyA_polymerase"/>
</dbReference>
<dbReference type="InterPro" id="IPR003156">
    <property type="entry name" value="DHHA1_dom"/>
</dbReference>
<dbReference type="Gene3D" id="3.10.310.30">
    <property type="match status" value="1"/>
</dbReference>
<dbReference type="Proteomes" id="UP000885986">
    <property type="component" value="Unassembled WGS sequence"/>
</dbReference>
<keyword evidence="4 12" id="KW-0808">Transferase</keyword>
<dbReference type="InterPro" id="IPR001667">
    <property type="entry name" value="DDH_dom"/>
</dbReference>
<dbReference type="PANTHER" id="PTHR47788:SF1">
    <property type="entry name" value="A-ADDING TRNA NUCLEOTIDYLTRANSFERASE"/>
    <property type="match status" value="1"/>
</dbReference>
<dbReference type="CDD" id="cd05398">
    <property type="entry name" value="NT_ClassII-CCAase"/>
    <property type="match status" value="1"/>
</dbReference>
<reference evidence="14" key="1">
    <citation type="journal article" date="2020" name="mSystems">
        <title>Genome- and Community-Level Interaction Insights into Carbon Utilization and Element Cycling Functions of Hydrothermarchaeota in Hydrothermal Sediment.</title>
        <authorList>
            <person name="Zhou Z."/>
            <person name="Liu Y."/>
            <person name="Xu W."/>
            <person name="Pan J."/>
            <person name="Luo Z.H."/>
            <person name="Li M."/>
        </authorList>
    </citation>
    <scope>NUCLEOTIDE SEQUENCE [LARGE SCALE GENOMIC DNA]</scope>
    <source>
        <strain evidence="14">SpSt-1224</strain>
    </source>
</reference>
<comment type="cofactor">
    <cofactor evidence="1">
        <name>Mg(2+)</name>
        <dbReference type="ChEBI" id="CHEBI:18420"/>
    </cofactor>
</comment>
<evidence type="ECO:0000256" key="12">
    <source>
        <dbReference type="RuleBase" id="RU003953"/>
    </source>
</evidence>
<dbReference type="InterPro" id="IPR046342">
    <property type="entry name" value="CBS_dom_sf"/>
</dbReference>
<dbReference type="InterPro" id="IPR002646">
    <property type="entry name" value="PolA_pol_head_dom"/>
</dbReference>
<keyword evidence="3" id="KW-0820">tRNA-binding</keyword>
<organism evidence="14">
    <name type="scientific">Desulfurivibrio alkaliphilus</name>
    <dbReference type="NCBI Taxonomy" id="427923"/>
    <lineage>
        <taxon>Bacteria</taxon>
        <taxon>Pseudomonadati</taxon>
        <taxon>Thermodesulfobacteriota</taxon>
        <taxon>Desulfobulbia</taxon>
        <taxon>Desulfobulbales</taxon>
        <taxon>Desulfobulbaceae</taxon>
        <taxon>Desulfurivibrio</taxon>
    </lineage>
</organism>
<keyword evidence="11" id="KW-0129">CBS domain</keyword>
<dbReference type="SUPFAM" id="SSF81891">
    <property type="entry name" value="Poly A polymerase C-terminal region-like"/>
    <property type="match status" value="1"/>
</dbReference>
<evidence type="ECO:0000256" key="8">
    <source>
        <dbReference type="ARBA" id="ARBA00022741"/>
    </source>
</evidence>
<keyword evidence="8" id="KW-0547">Nucleotide-binding</keyword>
<dbReference type="GO" id="GO:0008033">
    <property type="term" value="P:tRNA processing"/>
    <property type="evidence" value="ECO:0007669"/>
    <property type="project" value="UniProtKB-KW"/>
</dbReference>
<dbReference type="GO" id="GO:0046872">
    <property type="term" value="F:metal ion binding"/>
    <property type="evidence" value="ECO:0007669"/>
    <property type="project" value="UniProtKB-KW"/>
</dbReference>
<keyword evidence="10 12" id="KW-0694">RNA-binding</keyword>
<dbReference type="Pfam" id="PF00571">
    <property type="entry name" value="CBS"/>
    <property type="match status" value="2"/>
</dbReference>
<evidence type="ECO:0000256" key="6">
    <source>
        <dbReference type="ARBA" id="ARBA00022695"/>
    </source>
</evidence>
<dbReference type="AlphaFoldDB" id="A0A7C2TKU0"/>
<proteinExistence type="inferred from homology"/>
<evidence type="ECO:0000256" key="7">
    <source>
        <dbReference type="ARBA" id="ARBA00022723"/>
    </source>
</evidence>
<feature type="domain" description="CBS" evidence="13">
    <location>
        <begin position="315"/>
        <end position="371"/>
    </location>
</feature>
<dbReference type="SUPFAM" id="SSF81301">
    <property type="entry name" value="Nucleotidyltransferase"/>
    <property type="match status" value="1"/>
</dbReference>
<dbReference type="Pfam" id="PF01743">
    <property type="entry name" value="PolyA_pol"/>
    <property type="match status" value="1"/>
</dbReference>
<dbReference type="GO" id="GO:0000166">
    <property type="term" value="F:nucleotide binding"/>
    <property type="evidence" value="ECO:0007669"/>
    <property type="project" value="UniProtKB-KW"/>
</dbReference>
<dbReference type="Pfam" id="PF01368">
    <property type="entry name" value="DHH"/>
    <property type="match status" value="1"/>
</dbReference>
<dbReference type="InterPro" id="IPR043519">
    <property type="entry name" value="NT_sf"/>
</dbReference>
<dbReference type="Gene3D" id="3.10.580.10">
    <property type="entry name" value="CBS-domain"/>
    <property type="match status" value="1"/>
</dbReference>
<dbReference type="CDD" id="cd17772">
    <property type="entry name" value="CBS_pair_DHH_polyA_Pol_assoc"/>
    <property type="match status" value="1"/>
</dbReference>
<keyword evidence="6" id="KW-0548">Nucleotidyltransferase</keyword>
<evidence type="ECO:0000256" key="11">
    <source>
        <dbReference type="PROSITE-ProRule" id="PRU00703"/>
    </source>
</evidence>
<evidence type="ECO:0000256" key="10">
    <source>
        <dbReference type="ARBA" id="ARBA00022884"/>
    </source>
</evidence>
<feature type="domain" description="CBS" evidence="13">
    <location>
        <begin position="378"/>
        <end position="436"/>
    </location>
</feature>
<keyword evidence="7" id="KW-0479">Metal-binding</keyword>
<dbReference type="SUPFAM" id="SSF54631">
    <property type="entry name" value="CBS-domain pair"/>
    <property type="match status" value="1"/>
</dbReference>
<dbReference type="PROSITE" id="PS51371">
    <property type="entry name" value="CBS"/>
    <property type="match status" value="2"/>
</dbReference>
<evidence type="ECO:0000256" key="2">
    <source>
        <dbReference type="ARBA" id="ARBA00007265"/>
    </source>
</evidence>
<dbReference type="Gene3D" id="3.30.460.10">
    <property type="entry name" value="Beta Polymerase, domain 2"/>
    <property type="match status" value="1"/>
</dbReference>
<comment type="similarity">
    <text evidence="2 12">Belongs to the tRNA nucleotidyltransferase/poly(A) polymerase family.</text>
</comment>
<keyword evidence="9" id="KW-0460">Magnesium</keyword>
<dbReference type="EMBL" id="DSDS01000107">
    <property type="protein sequence ID" value="HET97974.1"/>
    <property type="molecule type" value="Genomic_DNA"/>
</dbReference>
<evidence type="ECO:0000256" key="9">
    <source>
        <dbReference type="ARBA" id="ARBA00022842"/>
    </source>
</evidence>
<evidence type="ECO:0000256" key="4">
    <source>
        <dbReference type="ARBA" id="ARBA00022679"/>
    </source>
</evidence>
<evidence type="ECO:0000256" key="3">
    <source>
        <dbReference type="ARBA" id="ARBA00022555"/>
    </source>
</evidence>
<evidence type="ECO:0000313" key="14">
    <source>
        <dbReference type="EMBL" id="HET97974.1"/>
    </source>
</evidence>
<sequence length="884" mass="99418">MELITTHINADFDALASMVAAKKLYPGAVLAFAGAQEKNLRDFFSQAVEYVYDFQRLKNIPFDQVTKLILVDTRQASRLGPLAECLQNPGLELHIYDHHPAVVGDLRGSVEHIRPVGATVTILVDLIRRQGLELRPEEATLLAMGIYEDTGSFHFDTTTPDDLQAAAWLLEQGGNLHTITQFVAQELSSVEVTLLNDLIRSATTYTIQGVEITVAKLTIDGYFDGFAVVVRRLMVMENLNVLFALARMGDRTYLIARSRIPEVNAGEVVREFGGGGHASAASATIKDLTVIEIEEKLVQVLHQQIRPERRAIDLMSAPAISAKPGITIRAADELLNRYNITVLPVVDEERRVIGLISRRVAGKAIQLGLAEQKVSEYMSTEFATLPPTATLGDIQKLIIEHRQRIIPVVDSRGGELVGVITRTDLLNLLVNDPSRLPRNLYAEQLPSLERNRNLQNLMVERLGRNVVILLRTIGEVAAAKKYHAFAVGGFVRDLLLHERNFDLDIVIEGDGVAFARELAARLGGEVRVHKKFATAVVKLPGGRKVDVATARLEYYDYPAALPTVELSSLKLDLYRRDFTINAMAIHLNPESFGTLVDFFNSQNDLKEKKIRVLHNLSFVEDPTRIFRAVRFEQRMGFAIGRHTERLIKNAVGMNLFDRLFGYRFFGELRLILSEDNPLPAIRRLDQFGLLPFLHPRLRLEPRLENILNEAQLALAWHKLLYLEQPCRSWLVYFLALTALLKRQELDALCRRFEVPERIRRTLLEEKWAAQEAATVLRRGAPSSNSAIHHLLAGLAPEGLLYLMAIIRKKAAKKAVSLYVTELSSVRTEINGDDLKGLGHSPGPIFREILDRLLEARLDGLVQSRDEELAFVRRHYPTRKERPKS</sequence>
<dbReference type="Pfam" id="PF02272">
    <property type="entry name" value="DHHA1"/>
    <property type="match status" value="1"/>
</dbReference>
<keyword evidence="5" id="KW-0819">tRNA processing</keyword>
<dbReference type="GO" id="GO:0000049">
    <property type="term" value="F:tRNA binding"/>
    <property type="evidence" value="ECO:0007669"/>
    <property type="project" value="UniProtKB-KW"/>
</dbReference>
<dbReference type="PANTHER" id="PTHR47788">
    <property type="entry name" value="POLYA POLYMERASE"/>
    <property type="match status" value="1"/>
</dbReference>
<accession>A0A7C2TKU0</accession>
<evidence type="ECO:0000259" key="13">
    <source>
        <dbReference type="PROSITE" id="PS51371"/>
    </source>
</evidence>
<evidence type="ECO:0000256" key="5">
    <source>
        <dbReference type="ARBA" id="ARBA00022694"/>
    </source>
</evidence>
<protein>
    <submittedName>
        <fullName evidence="14">CBS domain-containing protein</fullName>
    </submittedName>
</protein>
<dbReference type="Gene3D" id="1.10.3090.10">
    <property type="entry name" value="cca-adding enzyme, domain 2"/>
    <property type="match status" value="1"/>
</dbReference>
<dbReference type="GO" id="GO:0016779">
    <property type="term" value="F:nucleotidyltransferase activity"/>
    <property type="evidence" value="ECO:0007669"/>
    <property type="project" value="UniProtKB-KW"/>
</dbReference>
<dbReference type="SMART" id="SM00116">
    <property type="entry name" value="CBS"/>
    <property type="match status" value="2"/>
</dbReference>
<evidence type="ECO:0000256" key="1">
    <source>
        <dbReference type="ARBA" id="ARBA00001946"/>
    </source>
</evidence>